<evidence type="ECO:0000313" key="8">
    <source>
        <dbReference type="EMBL" id="KFX06360.1"/>
    </source>
</evidence>
<dbReference type="NCBIfam" id="NF006719">
    <property type="entry name" value="PRK09257.1"/>
    <property type="match status" value="1"/>
</dbReference>
<dbReference type="FunFam" id="3.90.1150.10:FF:000001">
    <property type="entry name" value="Aspartate aminotransferase"/>
    <property type="match status" value="1"/>
</dbReference>
<evidence type="ECO:0000256" key="1">
    <source>
        <dbReference type="ARBA" id="ARBA00001933"/>
    </source>
</evidence>
<dbReference type="InterPro" id="IPR004839">
    <property type="entry name" value="Aminotransferase_I/II_large"/>
</dbReference>
<dbReference type="Proteomes" id="UP000029436">
    <property type="component" value="Unassembled WGS sequence"/>
</dbReference>
<evidence type="ECO:0000256" key="2">
    <source>
        <dbReference type="ARBA" id="ARBA00007441"/>
    </source>
</evidence>
<organism evidence="8 10">
    <name type="scientific">Pectobacterium wasabiae</name>
    <dbReference type="NCBI Taxonomy" id="55208"/>
    <lineage>
        <taxon>Bacteria</taxon>
        <taxon>Pseudomonadati</taxon>
        <taxon>Pseudomonadota</taxon>
        <taxon>Gammaproteobacteria</taxon>
        <taxon>Enterobacterales</taxon>
        <taxon>Pectobacteriaceae</taxon>
        <taxon>Pectobacterium</taxon>
    </lineage>
</organism>
<protein>
    <submittedName>
        <fullName evidence="8">Aromatic amino acid aminotransferase</fullName>
        <ecNumber evidence="8">2.6.1.57</ecNumber>
    </submittedName>
</protein>
<dbReference type="EMBL" id="JQHP01000005">
    <property type="protein sequence ID" value="KFX06360.1"/>
    <property type="molecule type" value="Genomic_DNA"/>
</dbReference>
<evidence type="ECO:0000256" key="4">
    <source>
        <dbReference type="ARBA" id="ARBA00022576"/>
    </source>
</evidence>
<dbReference type="SUPFAM" id="SSF53383">
    <property type="entry name" value="PLP-dependent transferases"/>
    <property type="match status" value="1"/>
</dbReference>
<comment type="caution">
    <text evidence="8">The sequence shown here is derived from an EMBL/GenBank/DDBJ whole genome shotgun (WGS) entry which is preliminary data.</text>
</comment>
<evidence type="ECO:0000256" key="6">
    <source>
        <dbReference type="ARBA" id="ARBA00022898"/>
    </source>
</evidence>
<dbReference type="GO" id="GO:0005829">
    <property type="term" value="C:cytosol"/>
    <property type="evidence" value="ECO:0007669"/>
    <property type="project" value="TreeGrafter"/>
</dbReference>
<evidence type="ECO:0000256" key="3">
    <source>
        <dbReference type="ARBA" id="ARBA00011738"/>
    </source>
</evidence>
<dbReference type="InterPro" id="IPR015421">
    <property type="entry name" value="PyrdxlP-dep_Trfase_major"/>
</dbReference>
<feature type="domain" description="Aminotransferase class I/classII large" evidence="7">
    <location>
        <begin position="27"/>
        <end position="392"/>
    </location>
</feature>
<keyword evidence="4 8" id="KW-0032">Aminotransferase</keyword>
<reference evidence="10 11" key="1">
    <citation type="submission" date="2014-08" db="EMBL/GenBank/DDBJ databases">
        <title>Genome sequences of NCPPB Pectobacterium isolates.</title>
        <authorList>
            <person name="Glover R.H."/>
            <person name="Sapp M."/>
            <person name="Elphinstone J."/>
        </authorList>
    </citation>
    <scope>NUCLEOTIDE SEQUENCE [LARGE SCALE GENOMIC DNA]</scope>
    <source>
        <strain evidence="8 10">NCPPB 3701</strain>
        <strain evidence="9 11">NCPPB3702</strain>
    </source>
</reference>
<dbReference type="PANTHER" id="PTHR11879">
    <property type="entry name" value="ASPARTATE AMINOTRANSFERASE"/>
    <property type="match status" value="1"/>
</dbReference>
<evidence type="ECO:0000313" key="10">
    <source>
        <dbReference type="Proteomes" id="UP000029257"/>
    </source>
</evidence>
<dbReference type="InterPro" id="IPR015424">
    <property type="entry name" value="PyrdxlP-dep_Trfase"/>
</dbReference>
<proteinExistence type="inferred from homology"/>
<comment type="cofactor">
    <cofactor evidence="1">
        <name>pyridoxal 5'-phosphate</name>
        <dbReference type="ChEBI" id="CHEBI:597326"/>
    </cofactor>
</comment>
<dbReference type="Gene3D" id="3.90.1150.10">
    <property type="entry name" value="Aspartate Aminotransferase, domain 1"/>
    <property type="match status" value="1"/>
</dbReference>
<comment type="similarity">
    <text evidence="2">Belongs to the class-I pyridoxal-phosphate-dependent aminotransferase family.</text>
</comment>
<dbReference type="InterPro" id="IPR015422">
    <property type="entry name" value="PyrdxlP-dep_Trfase_small"/>
</dbReference>
<dbReference type="RefSeq" id="WP_005974957.1">
    <property type="nucleotide sequence ID" value="NZ_JQHP01000005.1"/>
</dbReference>
<keyword evidence="11" id="KW-1185">Reference proteome</keyword>
<dbReference type="EMBL" id="JQOH01000005">
    <property type="protein sequence ID" value="KGA28195.1"/>
    <property type="molecule type" value="Genomic_DNA"/>
</dbReference>
<dbReference type="GO" id="GO:0033585">
    <property type="term" value="P:L-phenylalanine biosynthetic process from chorismate via phenylpyruvate"/>
    <property type="evidence" value="ECO:0007669"/>
    <property type="project" value="TreeGrafter"/>
</dbReference>
<dbReference type="GO" id="GO:0042802">
    <property type="term" value="F:identical protein binding"/>
    <property type="evidence" value="ECO:0007669"/>
    <property type="project" value="TreeGrafter"/>
</dbReference>
<dbReference type="EC" id="2.6.1.57" evidence="8"/>
<gene>
    <name evidence="8" type="ORF">JV38_11615</name>
    <name evidence="9" type="ORF">KU73_13180</name>
</gene>
<evidence type="ECO:0000259" key="7">
    <source>
        <dbReference type="Pfam" id="PF00155"/>
    </source>
</evidence>
<evidence type="ECO:0000256" key="5">
    <source>
        <dbReference type="ARBA" id="ARBA00022679"/>
    </source>
</evidence>
<comment type="subunit">
    <text evidence="3">Homodimer.</text>
</comment>
<dbReference type="CDD" id="cd00609">
    <property type="entry name" value="AAT_like"/>
    <property type="match status" value="1"/>
</dbReference>
<keyword evidence="6" id="KW-0663">Pyridoxal phosphate</keyword>
<evidence type="ECO:0000313" key="11">
    <source>
        <dbReference type="Proteomes" id="UP000029436"/>
    </source>
</evidence>
<dbReference type="InterPro" id="IPR000796">
    <property type="entry name" value="Asp_trans"/>
</dbReference>
<keyword evidence="5 8" id="KW-0808">Transferase</keyword>
<dbReference type="GO" id="GO:0030170">
    <property type="term" value="F:pyridoxal phosphate binding"/>
    <property type="evidence" value="ECO:0007669"/>
    <property type="project" value="InterPro"/>
</dbReference>
<dbReference type="Gene3D" id="3.40.640.10">
    <property type="entry name" value="Type I PLP-dependent aspartate aminotransferase-like (Major domain)"/>
    <property type="match status" value="1"/>
</dbReference>
<name>A0AAW3EGI4_9GAMM</name>
<dbReference type="PRINTS" id="PR00799">
    <property type="entry name" value="TRANSAMINASE"/>
</dbReference>
<dbReference type="FunFam" id="3.40.640.10:FF:000015">
    <property type="entry name" value="Aspartate aminotransferase"/>
    <property type="match status" value="1"/>
</dbReference>
<dbReference type="Pfam" id="PF00155">
    <property type="entry name" value="Aminotran_1_2"/>
    <property type="match status" value="1"/>
</dbReference>
<dbReference type="Proteomes" id="UP000029257">
    <property type="component" value="Unassembled WGS sequence"/>
</dbReference>
<dbReference type="AlphaFoldDB" id="A0AAW3EGI4"/>
<dbReference type="PANTHER" id="PTHR11879:SF37">
    <property type="entry name" value="AROMATIC-AMINO-ACID AMINOTRANSFERASE"/>
    <property type="match status" value="1"/>
</dbReference>
<dbReference type="GO" id="GO:0004838">
    <property type="term" value="F:L-tyrosine-2-oxoglutarate transaminase activity"/>
    <property type="evidence" value="ECO:0007669"/>
    <property type="project" value="TreeGrafter"/>
</dbReference>
<accession>A0AAW3EGI4</accession>
<sequence length="397" mass="43879">MFQNVDTYAGDPILSLMEKFKQDPRADKINLSIGLYYNEQNIIPQLRSVSAAESALRQPTQSASSYLPMEGLQPYRTAIQHLLFGESHAALADNRIATIQTLGGSGALKVGADFLKRYFPDSEVWVSDPTWENHIAIFEGAGFNVHTYPYFDGESLGVKFDAMLATLQTLPARSIALLHPCCHNPTGSDLTTEQWDRVIEVIIARELIPFMDIAYQGFGLGIEQDAYAIRAVASAGVPALIANSFSKIFSLYSERVGGLSVVCDDADSAQRVLGQLKATVRRNYSSPPNFGAQVVSKVLNDAQLNADWKAEVEEMRTRILSMRQELVSALKKALPNRNFDYLLTQRGMFSYTGFSPEQVDRLREEFGVYLIASGRMCMAGLNHSNVQRVAAAFAAIQ</sequence>
<evidence type="ECO:0000313" key="9">
    <source>
        <dbReference type="EMBL" id="KGA28195.1"/>
    </source>
</evidence>